<sequence>MPRKETQASILIYGNGTSRTPNGKEKIDDSWNDLSIFQAKPEEFNLDGSPERVFNELSDRILDYKVQGVRSLSISVSQVMDYRKLMTALVLFAKLPLQIDQTATISTGEQFVRLEYQGALKGFQSFQAAVNALLNTNDVKADVSLKLEFKFSSPIEPNGSEISNIKSALNCNPVERLNLLLKVTY</sequence>
<protein>
    <submittedName>
        <fullName evidence="1">Uncharacterized protein</fullName>
    </submittedName>
</protein>
<comment type="caution">
    <text evidence="1">The sequence shown here is derived from an EMBL/GenBank/DDBJ whole genome shotgun (WGS) entry which is preliminary data.</text>
</comment>
<gene>
    <name evidence="1" type="ORF">OGM63_02470</name>
</gene>
<organism evidence="1 2">
    <name type="scientific">Plectonema radiosum NIES-515</name>
    <dbReference type="NCBI Taxonomy" id="2986073"/>
    <lineage>
        <taxon>Bacteria</taxon>
        <taxon>Bacillati</taxon>
        <taxon>Cyanobacteriota</taxon>
        <taxon>Cyanophyceae</taxon>
        <taxon>Oscillatoriophycideae</taxon>
        <taxon>Oscillatoriales</taxon>
        <taxon>Microcoleaceae</taxon>
        <taxon>Plectonema</taxon>
    </lineage>
</organism>
<dbReference type="RefSeq" id="WP_263743915.1">
    <property type="nucleotide sequence ID" value="NZ_JAOWRF010000036.1"/>
</dbReference>
<dbReference type="EMBL" id="JAOWRF010000036">
    <property type="protein sequence ID" value="MCV3212405.1"/>
    <property type="molecule type" value="Genomic_DNA"/>
</dbReference>
<evidence type="ECO:0000313" key="1">
    <source>
        <dbReference type="EMBL" id="MCV3212405.1"/>
    </source>
</evidence>
<name>A0ABT3ATG7_9CYAN</name>
<accession>A0ABT3ATG7</accession>
<proteinExistence type="predicted"/>
<keyword evidence="2" id="KW-1185">Reference proteome</keyword>
<evidence type="ECO:0000313" key="2">
    <source>
        <dbReference type="Proteomes" id="UP001526143"/>
    </source>
</evidence>
<reference evidence="1 2" key="1">
    <citation type="submission" date="2022-10" db="EMBL/GenBank/DDBJ databases">
        <title>Identification of biosynthetic pathway for the production of the potent trypsin inhibitor radiosumin.</title>
        <authorList>
            <person name="Fewer D.P."/>
            <person name="Delbaje E."/>
            <person name="Ouyang X."/>
            <person name="Agostino P.D."/>
            <person name="Wahlsten M."/>
            <person name="Jokela J."/>
            <person name="Permi P."/>
            <person name="Haapaniemi E."/>
            <person name="Koistinen H."/>
        </authorList>
    </citation>
    <scope>NUCLEOTIDE SEQUENCE [LARGE SCALE GENOMIC DNA]</scope>
    <source>
        <strain evidence="1 2">NIES-515</strain>
    </source>
</reference>
<dbReference type="Proteomes" id="UP001526143">
    <property type="component" value="Unassembled WGS sequence"/>
</dbReference>